<dbReference type="Proteomes" id="UP001214638">
    <property type="component" value="Unassembled WGS sequence"/>
</dbReference>
<dbReference type="EMBL" id="JALLKP010000002">
    <property type="protein sequence ID" value="KAK2196605.1"/>
    <property type="molecule type" value="Genomic_DNA"/>
</dbReference>
<dbReference type="GO" id="GO:0000428">
    <property type="term" value="C:DNA-directed RNA polymerase complex"/>
    <property type="evidence" value="ECO:0007669"/>
    <property type="project" value="UniProtKB-KW"/>
</dbReference>
<evidence type="ECO:0000313" key="4">
    <source>
        <dbReference type="Proteomes" id="UP001214638"/>
    </source>
</evidence>
<dbReference type="AlphaFoldDB" id="A0AAD9PKZ0"/>
<sequence length="131" mass="14700">MFKRYIVEDYIKLDVDEYLKDSKGILSDKLIEKYTDRLLENIGLVILVEDYHIKYDPRINQTDCSALYCVNVKLLCFSPSLGDVFPATVIAANEGGLTGTVVAAINKVLVSVGFFDDIRIIPAYMNPTCIL</sequence>
<keyword evidence="2" id="KW-0804">Transcription</keyword>
<organism evidence="3 4">
    <name type="scientific">Babesia duncani</name>
    <dbReference type="NCBI Taxonomy" id="323732"/>
    <lineage>
        <taxon>Eukaryota</taxon>
        <taxon>Sar</taxon>
        <taxon>Alveolata</taxon>
        <taxon>Apicomplexa</taxon>
        <taxon>Aconoidasida</taxon>
        <taxon>Piroplasmida</taxon>
        <taxon>Babesiidae</taxon>
        <taxon>Babesia</taxon>
    </lineage>
</organism>
<dbReference type="InterPro" id="IPR036898">
    <property type="entry name" value="RNA_pol_Rpb7-like_N_sf"/>
</dbReference>
<dbReference type="RefSeq" id="XP_067803447.1">
    <property type="nucleotide sequence ID" value="XM_067946883.1"/>
</dbReference>
<accession>A0AAD9PKZ0</accession>
<protein>
    <submittedName>
        <fullName evidence="3">RNA polymerase Rpb7-like</fullName>
    </submittedName>
</protein>
<keyword evidence="4" id="KW-1185">Reference proteome</keyword>
<keyword evidence="1" id="KW-0240">DNA-directed RNA polymerase</keyword>
<dbReference type="SUPFAM" id="SSF88798">
    <property type="entry name" value="N-terminal, heterodimerisation domain of RBP7 (RpoE)"/>
    <property type="match status" value="1"/>
</dbReference>
<reference evidence="3" key="1">
    <citation type="journal article" date="2023" name="Nat. Microbiol.">
        <title>Babesia duncani multi-omics identifies virulence factors and drug targets.</title>
        <authorList>
            <person name="Singh P."/>
            <person name="Lonardi S."/>
            <person name="Liang Q."/>
            <person name="Vydyam P."/>
            <person name="Khabirova E."/>
            <person name="Fang T."/>
            <person name="Gihaz S."/>
            <person name="Thekkiniath J."/>
            <person name="Munshi M."/>
            <person name="Abel S."/>
            <person name="Ciampossin L."/>
            <person name="Batugedara G."/>
            <person name="Gupta M."/>
            <person name="Lu X.M."/>
            <person name="Lenz T."/>
            <person name="Chakravarty S."/>
            <person name="Cornillot E."/>
            <person name="Hu Y."/>
            <person name="Ma W."/>
            <person name="Gonzalez L.M."/>
            <person name="Sanchez S."/>
            <person name="Estrada K."/>
            <person name="Sanchez-Flores A."/>
            <person name="Montero E."/>
            <person name="Harb O.S."/>
            <person name="Le Roch K.G."/>
            <person name="Mamoun C.B."/>
        </authorList>
    </citation>
    <scope>NUCLEOTIDE SEQUENCE</scope>
    <source>
        <strain evidence="3">WA1</strain>
    </source>
</reference>
<evidence type="ECO:0000256" key="2">
    <source>
        <dbReference type="ARBA" id="ARBA00023163"/>
    </source>
</evidence>
<comment type="caution">
    <text evidence="3">The sequence shown here is derived from an EMBL/GenBank/DDBJ whole genome shotgun (WGS) entry which is preliminary data.</text>
</comment>
<evidence type="ECO:0000256" key="1">
    <source>
        <dbReference type="ARBA" id="ARBA00022478"/>
    </source>
</evidence>
<proteinExistence type="predicted"/>
<dbReference type="GeneID" id="94336151"/>
<dbReference type="Gene3D" id="3.30.1490.120">
    <property type="entry name" value="RNA polymerase Rpb7-like, N-terminal domain"/>
    <property type="match status" value="1"/>
</dbReference>
<dbReference type="KEGG" id="bdw:94336151"/>
<gene>
    <name evidence="3" type="ORF">BdWA1_001853</name>
</gene>
<evidence type="ECO:0000313" key="3">
    <source>
        <dbReference type="EMBL" id="KAK2196605.1"/>
    </source>
</evidence>
<name>A0AAD9PKZ0_9APIC</name>